<comment type="similarity">
    <text evidence="1">Belongs to the 'GDSL' lipolytic enzyme family.</text>
</comment>
<reference evidence="4 5" key="1">
    <citation type="submission" date="2020-02" db="EMBL/GenBank/DDBJ databases">
        <title>Draft genome sequence of Haematococcus lacustris strain NIES-144.</title>
        <authorList>
            <person name="Morimoto D."/>
            <person name="Nakagawa S."/>
            <person name="Yoshida T."/>
            <person name="Sawayama S."/>
        </authorList>
    </citation>
    <scope>NUCLEOTIDE SEQUENCE [LARGE SCALE GENOMIC DNA]</scope>
    <source>
        <strain evidence="4 5">NIES-144</strain>
    </source>
</reference>
<dbReference type="Pfam" id="PF00657">
    <property type="entry name" value="Lipase_GDSL"/>
    <property type="match status" value="1"/>
</dbReference>
<feature type="compositionally biased region" description="Low complexity" evidence="2">
    <location>
        <begin position="463"/>
        <end position="475"/>
    </location>
</feature>
<evidence type="ECO:0000256" key="2">
    <source>
        <dbReference type="SAM" id="MobiDB-lite"/>
    </source>
</evidence>
<feature type="compositionally biased region" description="Polar residues" evidence="2">
    <location>
        <begin position="476"/>
        <end position="486"/>
    </location>
</feature>
<dbReference type="GO" id="GO:0016788">
    <property type="term" value="F:hydrolase activity, acting on ester bonds"/>
    <property type="evidence" value="ECO:0007669"/>
    <property type="project" value="InterPro"/>
</dbReference>
<dbReference type="AlphaFoldDB" id="A0A699ZYK4"/>
<gene>
    <name evidence="4" type="ORF">HaLaN_24452</name>
</gene>
<accession>A0A699ZYK4</accession>
<protein>
    <recommendedName>
        <fullName evidence="6">GDSL esterase/lipase</fullName>
    </recommendedName>
</protein>
<evidence type="ECO:0000313" key="5">
    <source>
        <dbReference type="Proteomes" id="UP000485058"/>
    </source>
</evidence>
<feature type="signal peptide" evidence="3">
    <location>
        <begin position="1"/>
        <end position="22"/>
    </location>
</feature>
<evidence type="ECO:0008006" key="6">
    <source>
        <dbReference type="Google" id="ProtNLM"/>
    </source>
</evidence>
<dbReference type="SUPFAM" id="SSF52266">
    <property type="entry name" value="SGNH hydrolase"/>
    <property type="match status" value="1"/>
</dbReference>
<feature type="region of interest" description="Disordered" evidence="2">
    <location>
        <begin position="463"/>
        <end position="500"/>
    </location>
</feature>
<evidence type="ECO:0000256" key="1">
    <source>
        <dbReference type="ARBA" id="ARBA00008668"/>
    </source>
</evidence>
<organism evidence="4 5">
    <name type="scientific">Haematococcus lacustris</name>
    <name type="common">Green alga</name>
    <name type="synonym">Haematococcus pluvialis</name>
    <dbReference type="NCBI Taxonomy" id="44745"/>
    <lineage>
        <taxon>Eukaryota</taxon>
        <taxon>Viridiplantae</taxon>
        <taxon>Chlorophyta</taxon>
        <taxon>core chlorophytes</taxon>
        <taxon>Chlorophyceae</taxon>
        <taxon>CS clade</taxon>
        <taxon>Chlamydomonadales</taxon>
        <taxon>Haematococcaceae</taxon>
        <taxon>Haematococcus</taxon>
    </lineage>
</organism>
<dbReference type="Gene3D" id="3.40.50.1110">
    <property type="entry name" value="SGNH hydrolase"/>
    <property type="match status" value="1"/>
</dbReference>
<dbReference type="Proteomes" id="UP000485058">
    <property type="component" value="Unassembled WGS sequence"/>
</dbReference>
<proteinExistence type="inferred from homology"/>
<feature type="compositionally biased region" description="Low complexity" evidence="2">
    <location>
        <begin position="487"/>
        <end position="500"/>
    </location>
</feature>
<evidence type="ECO:0000256" key="3">
    <source>
        <dbReference type="SAM" id="SignalP"/>
    </source>
</evidence>
<keyword evidence="3" id="KW-0732">Signal</keyword>
<comment type="caution">
    <text evidence="4">The sequence shown here is derived from an EMBL/GenBank/DDBJ whole genome shotgun (WGS) entry which is preliminary data.</text>
</comment>
<dbReference type="EMBL" id="BLLF01003092">
    <property type="protein sequence ID" value="GFH26320.1"/>
    <property type="molecule type" value="Genomic_DNA"/>
</dbReference>
<name>A0A699ZYK4_HAELA</name>
<dbReference type="PANTHER" id="PTHR22835:SF659">
    <property type="entry name" value="GDSL LIPASE_ACYLHYDROLASE, PUTATIVE (AFU_ORTHOLOGUE AFUA_2G00510)-RELATED"/>
    <property type="match status" value="1"/>
</dbReference>
<dbReference type="InterPro" id="IPR001087">
    <property type="entry name" value="GDSL"/>
</dbReference>
<sequence length="521" mass="53498">MLEARLCFTLAVSLLLAARTSGRPLRSLLAPADGGPTLWVFGDSLSDTGELQPPVQTSVTAPRATLPEPPGCPRPPLFAMAVNNTQPPSQYFYQGRFSNGPVWADYLDRAAFRLPNFTALPFNGTNTWNVVNYAVSGATACPGPELFSGAGSAVDQVTRFMARLPPQQDVAKGAAAVNLAASSAASSSLVVLIGSNDYLGAVVDAVLKGKDLFSVLEELPEKVVACTLAVVRQLLLATTTSPDSPNPVRTGNPSNVLVAAAAGPNDNPPKTAAATQEPTVLTALGSVIVSSLPPIEVTPLVTGYAPESVRVAAETAIRRHNELLGAGLVRLRQEYQDRLAVVAAGAQSMRFGEQPGVTTVVAAAGPTPLATAPKTQLQYFDMYNSTLTLLRQAPALGINASNTACVNYGMIMTLAKSILSKYANVSSSASTTTSPPAGLDEENTKHSVITVNGQLMTVAPLASTPATAPTSQQPSVTASSGPSDNNPASSPAPTPAAAAPATPLAVPVLTLTAAPSSGPAM</sequence>
<keyword evidence="5" id="KW-1185">Reference proteome</keyword>
<feature type="chain" id="PRO_5025504333" description="GDSL esterase/lipase" evidence="3">
    <location>
        <begin position="23"/>
        <end position="521"/>
    </location>
</feature>
<dbReference type="InterPro" id="IPR036514">
    <property type="entry name" value="SGNH_hydro_sf"/>
</dbReference>
<dbReference type="PANTHER" id="PTHR22835">
    <property type="entry name" value="ZINC FINGER FYVE DOMAIN CONTAINING PROTEIN"/>
    <property type="match status" value="1"/>
</dbReference>
<evidence type="ECO:0000313" key="4">
    <source>
        <dbReference type="EMBL" id="GFH26320.1"/>
    </source>
</evidence>